<keyword evidence="11" id="KW-1185">Reference proteome</keyword>
<evidence type="ECO:0000256" key="3">
    <source>
        <dbReference type="ARBA" id="ARBA00010617"/>
    </source>
</evidence>
<dbReference type="InterPro" id="IPR001128">
    <property type="entry name" value="Cyt_P450"/>
</dbReference>
<gene>
    <name evidence="10" type="ORF">K491DRAFT_707848</name>
</gene>
<dbReference type="InterPro" id="IPR017972">
    <property type="entry name" value="Cyt_P450_CS"/>
</dbReference>
<evidence type="ECO:0000256" key="1">
    <source>
        <dbReference type="ARBA" id="ARBA00001971"/>
    </source>
</evidence>
<dbReference type="SUPFAM" id="SSF48264">
    <property type="entry name" value="Cytochrome P450"/>
    <property type="match status" value="1"/>
</dbReference>
<dbReference type="GO" id="GO:0016705">
    <property type="term" value="F:oxidoreductase activity, acting on paired donors, with incorporation or reduction of molecular oxygen"/>
    <property type="evidence" value="ECO:0007669"/>
    <property type="project" value="InterPro"/>
</dbReference>
<dbReference type="GO" id="GO:0020037">
    <property type="term" value="F:heme binding"/>
    <property type="evidence" value="ECO:0007669"/>
    <property type="project" value="InterPro"/>
</dbReference>
<reference evidence="10" key="1">
    <citation type="journal article" date="2020" name="Stud. Mycol.">
        <title>101 Dothideomycetes genomes: a test case for predicting lifestyles and emergence of pathogens.</title>
        <authorList>
            <person name="Haridas S."/>
            <person name="Albert R."/>
            <person name="Binder M."/>
            <person name="Bloem J."/>
            <person name="Labutti K."/>
            <person name="Salamov A."/>
            <person name="Andreopoulos B."/>
            <person name="Baker S."/>
            <person name="Barry K."/>
            <person name="Bills G."/>
            <person name="Bluhm B."/>
            <person name="Cannon C."/>
            <person name="Castanera R."/>
            <person name="Culley D."/>
            <person name="Daum C."/>
            <person name="Ezra D."/>
            <person name="Gonzalez J."/>
            <person name="Henrissat B."/>
            <person name="Kuo A."/>
            <person name="Liang C."/>
            <person name="Lipzen A."/>
            <person name="Lutzoni F."/>
            <person name="Magnuson J."/>
            <person name="Mondo S."/>
            <person name="Nolan M."/>
            <person name="Ohm R."/>
            <person name="Pangilinan J."/>
            <person name="Park H.-J."/>
            <person name="Ramirez L."/>
            <person name="Alfaro M."/>
            <person name="Sun H."/>
            <person name="Tritt A."/>
            <person name="Yoshinaga Y."/>
            <person name="Zwiers L.-H."/>
            <person name="Turgeon B."/>
            <person name="Goodwin S."/>
            <person name="Spatafora J."/>
            <person name="Crous P."/>
            <person name="Grigoriev I."/>
        </authorList>
    </citation>
    <scope>NUCLEOTIDE SEQUENCE</scope>
    <source>
        <strain evidence="10">CBS 122681</strain>
    </source>
</reference>
<evidence type="ECO:0000256" key="4">
    <source>
        <dbReference type="ARBA" id="ARBA00022723"/>
    </source>
</evidence>
<keyword evidence="5 8" id="KW-0560">Oxidoreductase</keyword>
<evidence type="ECO:0000313" key="11">
    <source>
        <dbReference type="Proteomes" id="UP000799324"/>
    </source>
</evidence>
<keyword evidence="9" id="KW-0812">Transmembrane</keyword>
<accession>A0A6A6SUN6</accession>
<dbReference type="InterPro" id="IPR002403">
    <property type="entry name" value="Cyt_P450_E_grp-IV"/>
</dbReference>
<name>A0A6A6SUN6_9PLEO</name>
<evidence type="ECO:0000313" key="10">
    <source>
        <dbReference type="EMBL" id="KAF2649924.1"/>
    </source>
</evidence>
<feature type="binding site" description="axial binding residue" evidence="7">
    <location>
        <position position="450"/>
    </location>
    <ligand>
        <name>heme</name>
        <dbReference type="ChEBI" id="CHEBI:30413"/>
    </ligand>
    <ligandPart>
        <name>Fe</name>
        <dbReference type="ChEBI" id="CHEBI:18248"/>
    </ligandPart>
</feature>
<dbReference type="Gene3D" id="1.10.630.10">
    <property type="entry name" value="Cytochrome P450"/>
    <property type="match status" value="1"/>
</dbReference>
<feature type="transmembrane region" description="Helical" evidence="9">
    <location>
        <begin position="12"/>
        <end position="30"/>
    </location>
</feature>
<evidence type="ECO:0000256" key="8">
    <source>
        <dbReference type="RuleBase" id="RU000461"/>
    </source>
</evidence>
<comment type="pathway">
    <text evidence="2">Mycotoxin biosynthesis.</text>
</comment>
<dbReference type="PANTHER" id="PTHR46206">
    <property type="entry name" value="CYTOCHROME P450"/>
    <property type="match status" value="1"/>
</dbReference>
<dbReference type="PROSITE" id="PS00086">
    <property type="entry name" value="CYTOCHROME_P450"/>
    <property type="match status" value="1"/>
</dbReference>
<dbReference type="AlphaFoldDB" id="A0A6A6SUN6"/>
<keyword evidence="8 10" id="KW-0503">Monooxygenase</keyword>
<protein>
    <submittedName>
        <fullName evidence="10">Cytochrome P450 monooxygenase-like protein</fullName>
    </submittedName>
</protein>
<dbReference type="EMBL" id="MU004473">
    <property type="protein sequence ID" value="KAF2649924.1"/>
    <property type="molecule type" value="Genomic_DNA"/>
</dbReference>
<evidence type="ECO:0000256" key="5">
    <source>
        <dbReference type="ARBA" id="ARBA00023002"/>
    </source>
</evidence>
<dbReference type="CDD" id="cd11041">
    <property type="entry name" value="CYP503A1-like"/>
    <property type="match status" value="1"/>
</dbReference>
<evidence type="ECO:0000256" key="6">
    <source>
        <dbReference type="ARBA" id="ARBA00023004"/>
    </source>
</evidence>
<dbReference type="InterPro" id="IPR036396">
    <property type="entry name" value="Cyt_P450_sf"/>
</dbReference>
<dbReference type="PRINTS" id="PR00465">
    <property type="entry name" value="EP450IV"/>
</dbReference>
<dbReference type="OrthoDB" id="1844152at2759"/>
<evidence type="ECO:0000256" key="9">
    <source>
        <dbReference type="SAM" id="Phobius"/>
    </source>
</evidence>
<dbReference type="GO" id="GO:0005506">
    <property type="term" value="F:iron ion binding"/>
    <property type="evidence" value="ECO:0007669"/>
    <property type="project" value="InterPro"/>
</dbReference>
<evidence type="ECO:0000256" key="2">
    <source>
        <dbReference type="ARBA" id="ARBA00004685"/>
    </source>
</evidence>
<dbReference type="PANTHER" id="PTHR46206:SF7">
    <property type="entry name" value="P450, PUTATIVE (EUROFUNG)-RELATED"/>
    <property type="match status" value="1"/>
</dbReference>
<dbReference type="GO" id="GO:0004497">
    <property type="term" value="F:monooxygenase activity"/>
    <property type="evidence" value="ECO:0007669"/>
    <property type="project" value="UniProtKB-KW"/>
</dbReference>
<dbReference type="Proteomes" id="UP000799324">
    <property type="component" value="Unassembled WGS sequence"/>
</dbReference>
<keyword evidence="6 7" id="KW-0408">Iron</keyword>
<comment type="similarity">
    <text evidence="3 8">Belongs to the cytochrome P450 family.</text>
</comment>
<dbReference type="Pfam" id="PF00067">
    <property type="entry name" value="p450"/>
    <property type="match status" value="1"/>
</dbReference>
<keyword evidence="9" id="KW-1133">Transmembrane helix</keyword>
<evidence type="ECO:0000256" key="7">
    <source>
        <dbReference type="PIRSR" id="PIRSR602403-1"/>
    </source>
</evidence>
<keyword evidence="7 8" id="KW-0349">Heme</keyword>
<keyword evidence="9" id="KW-0472">Membrane</keyword>
<keyword evidence="4 7" id="KW-0479">Metal-binding</keyword>
<comment type="cofactor">
    <cofactor evidence="1 7">
        <name>heme</name>
        <dbReference type="ChEBI" id="CHEBI:30413"/>
    </cofactor>
</comment>
<sequence>MEIQQWAGLSHALQTIVAASLVFAACVYLPRLNFKAQLAKLPPLDYEGGKASRMAFIQSAKKMYIAGYKQFKDRVYRMVDIDGSEVVIVAPKFLPELRRLPDSVLSFPKAVNDTLEVKYTRVQTEEPLSAHAVKADLTPALVRLNPLLTEEVHQAIDEDIGSCKDWTPVPIYMKLVSIVAKVSGRVFVGSELCRNQEYLDAGINYTIELIGAQRAIKQINPWLRPFYAPRLPQVQRLRQRERAARDFLAPVVAARRAAEKNPDYQKPEDLLQMFMNRGDDFNVKTPAQFGRVLLGIIFAAIHTTTLVTTNILYNLAVQPEYVQPLREEIRAALAETGGVITSRTLQKMERLDSYMKEVMRFYPPGSASFNRKVLKGFTLSNGQYIPAGVKIEVPSFAIYQDSEFYPDSETFDGFRFAKLRQPGDAASHARNQFVTSNEQNVAFGYGRHACPGRFFAANEIKMILCRLILEYDFKNMDGSMTRYPNQEIGRASNPDPTKLLLFKKAQV</sequence>
<proteinExistence type="inferred from homology"/>
<organism evidence="10 11">
    <name type="scientific">Lophiostoma macrostomum CBS 122681</name>
    <dbReference type="NCBI Taxonomy" id="1314788"/>
    <lineage>
        <taxon>Eukaryota</taxon>
        <taxon>Fungi</taxon>
        <taxon>Dikarya</taxon>
        <taxon>Ascomycota</taxon>
        <taxon>Pezizomycotina</taxon>
        <taxon>Dothideomycetes</taxon>
        <taxon>Pleosporomycetidae</taxon>
        <taxon>Pleosporales</taxon>
        <taxon>Lophiostomataceae</taxon>
        <taxon>Lophiostoma</taxon>
    </lineage>
</organism>